<reference evidence="3" key="1">
    <citation type="submission" date="2018-03" db="EMBL/GenBank/DDBJ databases">
        <authorList>
            <person name="Sun L."/>
            <person name="Liu H."/>
            <person name="Chen W."/>
            <person name="Huang K."/>
            <person name="Liu W."/>
            <person name="Gao X."/>
        </authorList>
    </citation>
    <scope>NUCLEOTIDE SEQUENCE [LARGE SCALE GENOMIC DNA]</scope>
    <source>
        <strain evidence="3">SH9</strain>
    </source>
</reference>
<dbReference type="GO" id="GO:0032259">
    <property type="term" value="P:methylation"/>
    <property type="evidence" value="ECO:0007669"/>
    <property type="project" value="UniProtKB-KW"/>
</dbReference>
<dbReference type="EMBL" id="PVZS01000010">
    <property type="protein sequence ID" value="PSC05044.1"/>
    <property type="molecule type" value="Genomic_DNA"/>
</dbReference>
<evidence type="ECO:0000313" key="3">
    <source>
        <dbReference type="Proteomes" id="UP000239772"/>
    </source>
</evidence>
<accession>A0A2T1HTT0</accession>
<proteinExistence type="predicted"/>
<protein>
    <submittedName>
        <fullName evidence="2">Methyltransferase type 11</fullName>
    </submittedName>
</protein>
<dbReference type="Gene3D" id="3.40.50.150">
    <property type="entry name" value="Vaccinia Virus protein VP39"/>
    <property type="match status" value="1"/>
</dbReference>
<organism evidence="2 3">
    <name type="scientific">Alsobacter soli</name>
    <dbReference type="NCBI Taxonomy" id="2109933"/>
    <lineage>
        <taxon>Bacteria</taxon>
        <taxon>Pseudomonadati</taxon>
        <taxon>Pseudomonadota</taxon>
        <taxon>Alphaproteobacteria</taxon>
        <taxon>Hyphomicrobiales</taxon>
        <taxon>Alsobacteraceae</taxon>
        <taxon>Alsobacter</taxon>
    </lineage>
</organism>
<dbReference type="Proteomes" id="UP000239772">
    <property type="component" value="Unassembled WGS sequence"/>
</dbReference>
<comment type="caution">
    <text evidence="2">The sequence shown here is derived from an EMBL/GenBank/DDBJ whole genome shotgun (WGS) entry which is preliminary data.</text>
</comment>
<gene>
    <name evidence="2" type="ORF">SLNSH_11415</name>
</gene>
<dbReference type="PANTHER" id="PTHR42912:SF94">
    <property type="entry name" value="METHYLTRANSFERASE TYPE 11 DOMAIN-CONTAINING PROTEIN"/>
    <property type="match status" value="1"/>
</dbReference>
<dbReference type="SUPFAM" id="SSF53335">
    <property type="entry name" value="S-adenosyl-L-methionine-dependent methyltransferases"/>
    <property type="match status" value="1"/>
</dbReference>
<name>A0A2T1HTT0_9HYPH</name>
<feature type="domain" description="Methyltransferase type 11" evidence="1">
    <location>
        <begin position="150"/>
        <end position="250"/>
    </location>
</feature>
<evidence type="ECO:0000259" key="1">
    <source>
        <dbReference type="Pfam" id="PF08241"/>
    </source>
</evidence>
<keyword evidence="2" id="KW-0808">Transferase</keyword>
<dbReference type="AlphaFoldDB" id="A0A2T1HTT0"/>
<dbReference type="InterPro" id="IPR013216">
    <property type="entry name" value="Methyltransf_11"/>
</dbReference>
<keyword evidence="2" id="KW-0489">Methyltransferase</keyword>
<sequence>MRPPAMAERSPLQAALERAAAPGCPPHLGLMHLLMAASSEAEARAALNRACVDDASSTLREVAECWAGRPDAWATVRGVLAKAQHDAAPASPEDSIRQWSGIFDALAREKPEAGVALYALGDPGLLDRASREIVDALQDWACAGPGSSVLDLGCGIGRLSRVLAEGGAEVTGADVSAGMVEEARRRCADLDRVTFLQTSGHDLAGLVDGRFDLVLAVDVFPYLVQAGGNTAARHVAEAARVLRMGGRLVIANVSYRGDDALDAADLARWATEAGLQQEVPPSRPFRLWDGLVFRYRKP</sequence>
<keyword evidence="3" id="KW-1185">Reference proteome</keyword>
<evidence type="ECO:0000313" key="2">
    <source>
        <dbReference type="EMBL" id="PSC05044.1"/>
    </source>
</evidence>
<dbReference type="GO" id="GO:0008757">
    <property type="term" value="F:S-adenosylmethionine-dependent methyltransferase activity"/>
    <property type="evidence" value="ECO:0007669"/>
    <property type="project" value="InterPro"/>
</dbReference>
<dbReference type="PANTHER" id="PTHR42912">
    <property type="entry name" value="METHYLTRANSFERASE"/>
    <property type="match status" value="1"/>
</dbReference>
<dbReference type="CDD" id="cd02440">
    <property type="entry name" value="AdoMet_MTases"/>
    <property type="match status" value="1"/>
</dbReference>
<dbReference type="InterPro" id="IPR050508">
    <property type="entry name" value="Methyltransf_Superfamily"/>
</dbReference>
<dbReference type="Pfam" id="PF08241">
    <property type="entry name" value="Methyltransf_11"/>
    <property type="match status" value="1"/>
</dbReference>
<dbReference type="InterPro" id="IPR029063">
    <property type="entry name" value="SAM-dependent_MTases_sf"/>
</dbReference>